<sequence>MSADVFSEVDRSGEPVILNRGLQLQSLLTVCQQAAASLENVGEGPYRDSVTASLGFTLELAENIASDLHEALVKLAPKTGGVE</sequence>
<reference evidence="1 2" key="1">
    <citation type="submission" date="2024-06" db="EMBL/GenBank/DDBJ databases">
        <title>Genomic Encyclopedia of Type Strains, Phase IV (KMG-IV): sequencing the most valuable type-strain genomes for metagenomic binning, comparative biology and taxonomic classification.</title>
        <authorList>
            <person name="Goeker M."/>
        </authorList>
    </citation>
    <scope>NUCLEOTIDE SEQUENCE [LARGE SCALE GENOMIC DNA]</scope>
    <source>
        <strain evidence="1 2">DSM 19730</strain>
    </source>
</reference>
<keyword evidence="2" id="KW-1185">Reference proteome</keyword>
<gene>
    <name evidence="1" type="ORF">ABID44_002136</name>
</gene>
<evidence type="ECO:0008006" key="3">
    <source>
        <dbReference type="Google" id="ProtNLM"/>
    </source>
</evidence>
<dbReference type="EMBL" id="JBEPMN010000007">
    <property type="protein sequence ID" value="MET3661805.1"/>
    <property type="molecule type" value="Genomic_DNA"/>
</dbReference>
<organism evidence="1 2">
    <name type="scientific">Aquamicrobium ahrensii</name>
    <dbReference type="NCBI Taxonomy" id="469551"/>
    <lineage>
        <taxon>Bacteria</taxon>
        <taxon>Pseudomonadati</taxon>
        <taxon>Pseudomonadota</taxon>
        <taxon>Alphaproteobacteria</taxon>
        <taxon>Hyphomicrobiales</taxon>
        <taxon>Phyllobacteriaceae</taxon>
        <taxon>Aquamicrobium</taxon>
    </lineage>
</organism>
<name>A0ABV2KL56_9HYPH</name>
<dbReference type="RefSeq" id="WP_354151681.1">
    <property type="nucleotide sequence ID" value="NZ_JBEPMN010000007.1"/>
</dbReference>
<protein>
    <recommendedName>
        <fullName evidence="3">DUF3077 domain-containing protein</fullName>
    </recommendedName>
</protein>
<evidence type="ECO:0000313" key="2">
    <source>
        <dbReference type="Proteomes" id="UP001549143"/>
    </source>
</evidence>
<dbReference type="Proteomes" id="UP001549143">
    <property type="component" value="Unassembled WGS sequence"/>
</dbReference>
<accession>A0ABV2KL56</accession>
<comment type="caution">
    <text evidence="1">The sequence shown here is derived from an EMBL/GenBank/DDBJ whole genome shotgun (WGS) entry which is preliminary data.</text>
</comment>
<proteinExistence type="predicted"/>
<evidence type="ECO:0000313" key="1">
    <source>
        <dbReference type="EMBL" id="MET3661805.1"/>
    </source>
</evidence>